<evidence type="ECO:0000256" key="1">
    <source>
        <dbReference type="SAM" id="Phobius"/>
    </source>
</evidence>
<evidence type="ECO:0000313" key="3">
    <source>
        <dbReference type="Proteomes" id="UP000258927"/>
    </source>
</evidence>
<feature type="transmembrane region" description="Helical" evidence="1">
    <location>
        <begin position="23"/>
        <end position="53"/>
    </location>
</feature>
<gene>
    <name evidence="2" type="ORF">MXMO3_03502</name>
</gene>
<name>A0A2R4MJ46_9HYPH</name>
<keyword evidence="1" id="KW-1133">Transmembrane helix</keyword>
<evidence type="ECO:0008006" key="4">
    <source>
        <dbReference type="Google" id="ProtNLM"/>
    </source>
</evidence>
<proteinExistence type="predicted"/>
<dbReference type="EMBL" id="CP021331">
    <property type="protein sequence ID" value="AVX06005.1"/>
    <property type="molecule type" value="Genomic_DNA"/>
</dbReference>
<keyword evidence="1" id="KW-0472">Membrane</keyword>
<reference evidence="2 3" key="1">
    <citation type="submission" date="2017-05" db="EMBL/GenBank/DDBJ databases">
        <title>Genome Analysis of Maritalea myrionectae HL2708#5.</title>
        <authorList>
            <consortium name="Cotde Inc.-PKNU"/>
            <person name="Jang D."/>
            <person name="Oh H.-M."/>
        </authorList>
    </citation>
    <scope>NUCLEOTIDE SEQUENCE [LARGE SCALE GENOMIC DNA]</scope>
    <source>
        <strain evidence="2 3">HL2708#5</strain>
        <plasmid evidence="3">phl2708x3</plasmid>
    </source>
</reference>
<dbReference type="Proteomes" id="UP000258927">
    <property type="component" value="Plasmid pHL2708X3"/>
</dbReference>
<keyword evidence="3" id="KW-1185">Reference proteome</keyword>
<dbReference type="KEGG" id="mmyr:MXMO3_03502"/>
<geneLocation type="plasmid" evidence="3">
    <name>phl2708x3</name>
</geneLocation>
<evidence type="ECO:0000313" key="2">
    <source>
        <dbReference type="EMBL" id="AVX06005.1"/>
    </source>
</evidence>
<accession>A0A2R4MJ46</accession>
<dbReference type="Pfam" id="PF07178">
    <property type="entry name" value="TraL"/>
    <property type="match status" value="1"/>
</dbReference>
<protein>
    <recommendedName>
        <fullName evidence="4">Type IV conjugative transfer system protein TraL</fullName>
    </recommendedName>
</protein>
<dbReference type="InterPro" id="IPR009838">
    <property type="entry name" value="T4SS_TraL"/>
</dbReference>
<dbReference type="AlphaFoldDB" id="A0A2R4MJ46"/>
<dbReference type="NCBIfam" id="TIGR02762">
    <property type="entry name" value="TraL_TIGR"/>
    <property type="match status" value="1"/>
</dbReference>
<dbReference type="RefSeq" id="WP_117396953.1">
    <property type="nucleotide sequence ID" value="NZ_CP021331.1"/>
</dbReference>
<sequence length="93" mass="10778">MEVKIEQRLQDPPRFLFLPMDEAIALGMPICLGAMSQQFILGALIAVIFWFLWKKVKGEGSTEDLLTITYWYFPNFISIYPTFPDSAIDRWEG</sequence>
<organism evidence="2 3">
    <name type="scientific">Maritalea myrionectae</name>
    <dbReference type="NCBI Taxonomy" id="454601"/>
    <lineage>
        <taxon>Bacteria</taxon>
        <taxon>Pseudomonadati</taxon>
        <taxon>Pseudomonadota</taxon>
        <taxon>Alphaproteobacteria</taxon>
        <taxon>Hyphomicrobiales</taxon>
        <taxon>Devosiaceae</taxon>
        <taxon>Maritalea</taxon>
    </lineage>
</organism>
<keyword evidence="2" id="KW-0614">Plasmid</keyword>
<keyword evidence="1" id="KW-0812">Transmembrane</keyword>
<dbReference type="GO" id="GO:0019867">
    <property type="term" value="C:outer membrane"/>
    <property type="evidence" value="ECO:0007669"/>
    <property type="project" value="InterPro"/>
</dbReference>